<dbReference type="Proteomes" id="UP000528555">
    <property type="component" value="Unassembled WGS sequence"/>
</dbReference>
<gene>
    <name evidence="9" type="ORF">G5A66_11450</name>
    <name evidence="8" type="ORF">G5A75_11450</name>
</gene>
<dbReference type="InterPro" id="IPR029056">
    <property type="entry name" value="Ribokinase-like"/>
</dbReference>
<name>A0A850HJG4_9FIRM</name>
<evidence type="ECO:0000256" key="5">
    <source>
        <dbReference type="ARBA" id="ARBA00022840"/>
    </source>
</evidence>
<dbReference type="Gene3D" id="3.40.1190.20">
    <property type="match status" value="1"/>
</dbReference>
<dbReference type="PROSITE" id="PS51257">
    <property type="entry name" value="PROKAR_LIPOPROTEIN"/>
    <property type="match status" value="1"/>
</dbReference>
<dbReference type="GO" id="GO:0009443">
    <property type="term" value="P:pyridoxal 5'-phosphate salvage"/>
    <property type="evidence" value="ECO:0007669"/>
    <property type="project" value="InterPro"/>
</dbReference>
<evidence type="ECO:0000256" key="1">
    <source>
        <dbReference type="ARBA" id="ARBA00012104"/>
    </source>
</evidence>
<keyword evidence="6" id="KW-0732">Signal</keyword>
<feature type="domain" description="Pyridoxamine kinase/Phosphomethylpyrimidine kinase" evidence="7">
    <location>
        <begin position="20"/>
        <end position="262"/>
    </location>
</feature>
<organism evidence="9 10">
    <name type="scientific">Dorea phocaeensis</name>
    <dbReference type="NCBI Taxonomy" id="2040291"/>
    <lineage>
        <taxon>Bacteria</taxon>
        <taxon>Bacillati</taxon>
        <taxon>Bacillota</taxon>
        <taxon>Clostridia</taxon>
        <taxon>Lachnospirales</taxon>
        <taxon>Lachnospiraceae</taxon>
        <taxon>Dorea</taxon>
    </lineage>
</organism>
<feature type="signal peptide" evidence="6">
    <location>
        <begin position="1"/>
        <end position="33"/>
    </location>
</feature>
<evidence type="ECO:0000256" key="6">
    <source>
        <dbReference type="SAM" id="SignalP"/>
    </source>
</evidence>
<dbReference type="SUPFAM" id="SSF53613">
    <property type="entry name" value="Ribokinase-like"/>
    <property type="match status" value="1"/>
</dbReference>
<keyword evidence="2 9" id="KW-0808">Transferase</keyword>
<dbReference type="AlphaFoldDB" id="A0A850HJG4"/>
<sequence length="288" mass="32170">MTKKIAVINDLSGFGRCSLTAAISVLSAMGVQACPLPTAILTAQTGYPSYYCDDYTDKMERYRTEWLKMNQHFDGIYTGFVASERQIHQIFRFIDTFHTPGTRLLVDPVMGDNGHTYNMYTHNLLCEMKKLVVQAETITPNLTEFCLLTDQNYQEISRLPIDRMTEQLEILGKELCLLGPSDIVITGIDFQKEDGTGYVGNLHINREHSQLYSFPHIGGSYSGTGDLFASCMAAAMVREIPLSKMIQTAGAFLEKSLADTVAEGIPRNDGVNYEQYLSMLMKENGGRP</sequence>
<dbReference type="EMBL" id="JAAIUO010000010">
    <property type="protein sequence ID" value="NSK15452.1"/>
    <property type="molecule type" value="Genomic_DNA"/>
</dbReference>
<evidence type="ECO:0000313" key="11">
    <source>
        <dbReference type="Proteomes" id="UP000701680"/>
    </source>
</evidence>
<dbReference type="InterPro" id="IPR004625">
    <property type="entry name" value="PyrdxlKinase"/>
</dbReference>
<keyword evidence="3" id="KW-0547">Nucleotide-binding</keyword>
<evidence type="ECO:0000256" key="4">
    <source>
        <dbReference type="ARBA" id="ARBA00022777"/>
    </source>
</evidence>
<evidence type="ECO:0000313" key="10">
    <source>
        <dbReference type="Proteomes" id="UP000528555"/>
    </source>
</evidence>
<keyword evidence="10" id="KW-1185">Reference proteome</keyword>
<dbReference type="RefSeq" id="WP_173815087.1">
    <property type="nucleotide sequence ID" value="NZ_JAAITX010000010.1"/>
</dbReference>
<reference evidence="10 11" key="1">
    <citation type="journal article" date="2020" name="Cell Host Microbe">
        <title>Functional and Genomic Variation between Human-Derived Isolates of Lachnospiraceae Reveals Inter- and Intra-Species Diversity.</title>
        <authorList>
            <person name="Sorbara M.T."/>
            <person name="Littmann E.R."/>
            <person name="Fontana E."/>
            <person name="Moody T.U."/>
            <person name="Kohout C.E."/>
            <person name="Gjonbalaj M."/>
            <person name="Eaton V."/>
            <person name="Seok R."/>
            <person name="Leiner I.M."/>
            <person name="Pamer E.G."/>
        </authorList>
    </citation>
    <scope>NUCLEOTIDE SEQUENCE [LARGE SCALE GENOMIC DNA]</scope>
    <source>
        <strain evidence="9 10">MSK.17.11</strain>
        <strain evidence="8 11">MSK.17.38</strain>
    </source>
</reference>
<dbReference type="Pfam" id="PF08543">
    <property type="entry name" value="Phos_pyr_kin"/>
    <property type="match status" value="1"/>
</dbReference>
<evidence type="ECO:0000313" key="8">
    <source>
        <dbReference type="EMBL" id="NSK15452.1"/>
    </source>
</evidence>
<evidence type="ECO:0000256" key="3">
    <source>
        <dbReference type="ARBA" id="ARBA00022741"/>
    </source>
</evidence>
<evidence type="ECO:0000313" key="9">
    <source>
        <dbReference type="EMBL" id="NVH59228.1"/>
    </source>
</evidence>
<proteinExistence type="predicted"/>
<feature type="chain" id="PRO_5032772705" description="pyridoxal kinase" evidence="6">
    <location>
        <begin position="34"/>
        <end position="288"/>
    </location>
</feature>
<dbReference type="InterPro" id="IPR013749">
    <property type="entry name" value="PM/HMP-P_kinase-1"/>
</dbReference>
<dbReference type="PANTHER" id="PTHR10534:SF2">
    <property type="entry name" value="PYRIDOXAL KINASE"/>
    <property type="match status" value="1"/>
</dbReference>
<protein>
    <recommendedName>
        <fullName evidence="1">pyridoxal kinase</fullName>
        <ecNumber evidence="1">2.7.1.35</ecNumber>
    </recommendedName>
</protein>
<dbReference type="EMBL" id="JAAITX010000010">
    <property type="protein sequence ID" value="NVH59228.1"/>
    <property type="molecule type" value="Genomic_DNA"/>
</dbReference>
<dbReference type="GO" id="GO:0005524">
    <property type="term" value="F:ATP binding"/>
    <property type="evidence" value="ECO:0007669"/>
    <property type="project" value="UniProtKB-KW"/>
</dbReference>
<dbReference type="PANTHER" id="PTHR10534">
    <property type="entry name" value="PYRIDOXAL KINASE"/>
    <property type="match status" value="1"/>
</dbReference>
<dbReference type="NCBIfam" id="NF005491">
    <property type="entry name" value="PRK07105.1"/>
    <property type="match status" value="1"/>
</dbReference>
<evidence type="ECO:0000259" key="7">
    <source>
        <dbReference type="Pfam" id="PF08543"/>
    </source>
</evidence>
<comment type="caution">
    <text evidence="9">The sequence shown here is derived from an EMBL/GenBank/DDBJ whole genome shotgun (WGS) entry which is preliminary data.</text>
</comment>
<accession>A0A850HJG4</accession>
<keyword evidence="5" id="KW-0067">ATP-binding</keyword>
<dbReference type="GO" id="GO:0005829">
    <property type="term" value="C:cytosol"/>
    <property type="evidence" value="ECO:0007669"/>
    <property type="project" value="TreeGrafter"/>
</dbReference>
<evidence type="ECO:0000256" key="2">
    <source>
        <dbReference type="ARBA" id="ARBA00022679"/>
    </source>
</evidence>
<dbReference type="Proteomes" id="UP000701680">
    <property type="component" value="Unassembled WGS sequence"/>
</dbReference>
<reference evidence="9" key="2">
    <citation type="submission" date="2020-02" db="EMBL/GenBank/DDBJ databases">
        <authorList>
            <person name="Littmann E."/>
            <person name="Sorbara M."/>
        </authorList>
    </citation>
    <scope>NUCLEOTIDE SEQUENCE</scope>
    <source>
        <strain evidence="9">MSK.17.11</strain>
        <strain evidence="8">MSK.17.38</strain>
    </source>
</reference>
<dbReference type="EC" id="2.7.1.35" evidence="1"/>
<dbReference type="GO" id="GO:0008478">
    <property type="term" value="F:pyridoxal kinase activity"/>
    <property type="evidence" value="ECO:0007669"/>
    <property type="project" value="UniProtKB-EC"/>
</dbReference>
<keyword evidence="4 9" id="KW-0418">Kinase</keyword>